<gene>
    <name evidence="1" type="ORF">KMZ68_01155</name>
</gene>
<dbReference type="AlphaFoldDB" id="A0A975RT92"/>
<accession>A0A975RT92</accession>
<evidence type="ECO:0000313" key="2">
    <source>
        <dbReference type="Proteomes" id="UP000680805"/>
    </source>
</evidence>
<reference evidence="1" key="1">
    <citation type="submission" date="2021-06" db="EMBL/GenBank/DDBJ databases">
        <title>Bradyrhizobium sp. S2-11-2 Genome sequencing.</title>
        <authorList>
            <person name="Jin L."/>
        </authorList>
    </citation>
    <scope>NUCLEOTIDE SEQUENCE</scope>
    <source>
        <strain evidence="1">S2-11-2</strain>
    </source>
</reference>
<proteinExistence type="predicted"/>
<protein>
    <submittedName>
        <fullName evidence="1">Uncharacterized protein</fullName>
    </submittedName>
</protein>
<name>A0A975RT92_9BRAD</name>
<organism evidence="1 2">
    <name type="scientific">Bradyrhizobium sediminis</name>
    <dbReference type="NCBI Taxonomy" id="2840469"/>
    <lineage>
        <taxon>Bacteria</taxon>
        <taxon>Pseudomonadati</taxon>
        <taxon>Pseudomonadota</taxon>
        <taxon>Alphaproteobacteria</taxon>
        <taxon>Hyphomicrobiales</taxon>
        <taxon>Nitrobacteraceae</taxon>
        <taxon>Bradyrhizobium</taxon>
    </lineage>
</organism>
<dbReference type="Proteomes" id="UP000680805">
    <property type="component" value="Chromosome"/>
</dbReference>
<dbReference type="RefSeq" id="WP_215614110.1">
    <property type="nucleotide sequence ID" value="NZ_CP076135.1"/>
</dbReference>
<sequence>MGDNLVPNEVVEVCSLPLQVSQIVAHEADEPNAIVDLLEAEFPVETLILLQGRQSRPWAAARTSAMMPAD</sequence>
<dbReference type="EMBL" id="CP076135">
    <property type="protein sequence ID" value="QWG18541.1"/>
    <property type="molecule type" value="Genomic_DNA"/>
</dbReference>
<evidence type="ECO:0000313" key="1">
    <source>
        <dbReference type="EMBL" id="QWG18541.1"/>
    </source>
</evidence>
<dbReference type="KEGG" id="bsei:KMZ68_01155"/>